<evidence type="ECO:0000313" key="2">
    <source>
        <dbReference type="Proteomes" id="UP000501690"/>
    </source>
</evidence>
<name>A0A4D6MV01_VIGUN</name>
<evidence type="ECO:0000313" key="1">
    <source>
        <dbReference type="EMBL" id="QCE03727.1"/>
    </source>
</evidence>
<gene>
    <name evidence="1" type="ORF">DEO72_LG8g1752</name>
</gene>
<dbReference type="Proteomes" id="UP000501690">
    <property type="component" value="Linkage Group LG8"/>
</dbReference>
<keyword evidence="2" id="KW-1185">Reference proteome</keyword>
<sequence>MWGCSRVVGGHRALWGPCGSVRRRLCMVCGGRRQLCFLGVVYSSTVGTSASQSRASQSRGKKWRIDLYEYGGVSLFVVASSQVVVIAGPVSFTRHEVSGTVWSDIWSGVR</sequence>
<reference evidence="1 2" key="1">
    <citation type="submission" date="2019-04" db="EMBL/GenBank/DDBJ databases">
        <title>An improved genome assembly and genetic linkage map for asparagus bean, Vigna unguiculata ssp. sesquipedialis.</title>
        <authorList>
            <person name="Xia Q."/>
            <person name="Zhang R."/>
            <person name="Dong Y."/>
        </authorList>
    </citation>
    <scope>NUCLEOTIDE SEQUENCE [LARGE SCALE GENOMIC DNA]</scope>
    <source>
        <tissue evidence="1">Leaf</tissue>
    </source>
</reference>
<accession>A0A4D6MV01</accession>
<organism evidence="1 2">
    <name type="scientific">Vigna unguiculata</name>
    <name type="common">Cowpea</name>
    <dbReference type="NCBI Taxonomy" id="3917"/>
    <lineage>
        <taxon>Eukaryota</taxon>
        <taxon>Viridiplantae</taxon>
        <taxon>Streptophyta</taxon>
        <taxon>Embryophyta</taxon>
        <taxon>Tracheophyta</taxon>
        <taxon>Spermatophyta</taxon>
        <taxon>Magnoliopsida</taxon>
        <taxon>eudicotyledons</taxon>
        <taxon>Gunneridae</taxon>
        <taxon>Pentapetalae</taxon>
        <taxon>rosids</taxon>
        <taxon>fabids</taxon>
        <taxon>Fabales</taxon>
        <taxon>Fabaceae</taxon>
        <taxon>Papilionoideae</taxon>
        <taxon>50 kb inversion clade</taxon>
        <taxon>NPAAA clade</taxon>
        <taxon>indigoferoid/millettioid clade</taxon>
        <taxon>Phaseoleae</taxon>
        <taxon>Vigna</taxon>
    </lineage>
</organism>
<protein>
    <submittedName>
        <fullName evidence="1">Uncharacterized protein</fullName>
    </submittedName>
</protein>
<dbReference type="EMBL" id="CP039352">
    <property type="protein sequence ID" value="QCE03727.1"/>
    <property type="molecule type" value="Genomic_DNA"/>
</dbReference>
<dbReference type="AlphaFoldDB" id="A0A4D6MV01"/>
<proteinExistence type="predicted"/>